<dbReference type="Pfam" id="PF04112">
    <property type="entry name" value="Mak10"/>
    <property type="match status" value="1"/>
</dbReference>
<evidence type="ECO:0000256" key="1">
    <source>
        <dbReference type="ARBA" id="ARBA00004496"/>
    </source>
</evidence>
<dbReference type="InterPro" id="IPR007244">
    <property type="entry name" value="Naa35_N"/>
</dbReference>
<feature type="domain" description="NAA35-like N-terminal" evidence="5">
    <location>
        <begin position="29"/>
        <end position="196"/>
    </location>
</feature>
<evidence type="ECO:0000259" key="5">
    <source>
        <dbReference type="Pfam" id="PF04112"/>
    </source>
</evidence>
<comment type="subcellular location">
    <subcellularLocation>
        <location evidence="1">Cytoplasm</location>
    </subcellularLocation>
</comment>
<dbReference type="PANTHER" id="PTHR21373:SF0">
    <property type="entry name" value="N-ALPHA-ACETYLTRANSFERASE 35, NATC AUXILIARY SUBUNIT"/>
    <property type="match status" value="1"/>
</dbReference>
<keyword evidence="3" id="KW-0963">Cytoplasm</keyword>
<dbReference type="Pfam" id="PF25789">
    <property type="entry name" value="TPR_NAA35"/>
    <property type="match status" value="1"/>
</dbReference>
<reference evidence="7 8" key="1">
    <citation type="submission" date="2023-08" db="EMBL/GenBank/DDBJ databases">
        <title>Black Yeasts Isolated from many extreme environments.</title>
        <authorList>
            <person name="Coleine C."/>
            <person name="Stajich J.E."/>
            <person name="Selbmann L."/>
        </authorList>
    </citation>
    <scope>NUCLEOTIDE SEQUENCE [LARGE SCALE GENOMIC DNA]</scope>
    <source>
        <strain evidence="7 8">CCFEE 6328</strain>
    </source>
</reference>
<accession>A0ABR0JGJ6</accession>
<name>A0ABR0JGJ6_9EURO</name>
<evidence type="ECO:0000259" key="6">
    <source>
        <dbReference type="Pfam" id="PF25789"/>
    </source>
</evidence>
<gene>
    <name evidence="7" type="primary">MAK10</name>
    <name evidence="7" type="ORF">LTR69_003599</name>
</gene>
<dbReference type="PANTHER" id="PTHR21373">
    <property type="entry name" value="GLUCOSE REPRESSIBLE PROTEIN MAK10"/>
    <property type="match status" value="1"/>
</dbReference>
<proteinExistence type="inferred from homology"/>
<evidence type="ECO:0000313" key="7">
    <source>
        <dbReference type="EMBL" id="KAK5063833.1"/>
    </source>
</evidence>
<organism evidence="7 8">
    <name type="scientific">Exophiala sideris</name>
    <dbReference type="NCBI Taxonomy" id="1016849"/>
    <lineage>
        <taxon>Eukaryota</taxon>
        <taxon>Fungi</taxon>
        <taxon>Dikarya</taxon>
        <taxon>Ascomycota</taxon>
        <taxon>Pezizomycotina</taxon>
        <taxon>Eurotiomycetes</taxon>
        <taxon>Chaetothyriomycetidae</taxon>
        <taxon>Chaetothyriales</taxon>
        <taxon>Herpotrichiellaceae</taxon>
        <taxon>Exophiala</taxon>
    </lineage>
</organism>
<dbReference type="EMBL" id="JAVRRF010000006">
    <property type="protein sequence ID" value="KAK5063833.1"/>
    <property type="molecule type" value="Genomic_DNA"/>
</dbReference>
<dbReference type="Proteomes" id="UP001345691">
    <property type="component" value="Unassembled WGS sequence"/>
</dbReference>
<sequence length="738" mass="84917">MVQPRIIHPNIQVNDITRQFRTAASTLPPGKLVKDEHFTLFEAVSALEIGDPKMDSGSVAFDPDTEVEFDFTATTSPEETLWLMDELLCREVAWQMGYPLSQTLFTSVHLERLLWPEPKRLSDSKFDRSVSAISHKSTLLEDVLRPFCLGLVKCCDFVLSMITSQHYYEARIYEEDFATQIFNRPLLHIFPTNDILAELRSAQVWLSQSDLPTHLKEALMTRIDVRHDFLKLLQRCAIGERPKPKHLDECIALLDRIEATTSIGRPVTSEAFTLKIQRRLASSVPPRPMVVIERDKAFPFLRQLFIDTITAFQVVDVSFSGDLLVAYQHFMAQARQPAVYVRALLQSFLFVNNGVLGKFSIKDFVYQDMRMLVLPTGPLPHDNKTGEIFTDQQFQVSTQLDLFVDRYGESFLNLFRTFCLNRCRVRRTMCHAAMDWDQIQAEAEDLDGLIQSAFNERAIPYPEGEDITFSYSVSSWVYHYKLMQLRTIVEMGFELSIYAPHEFCDMYWYLTFLCSTHLSHLERISHFISSRPGLPGPQQEAVQKTLHCLYRQYTWLKATEALAKALHRVFVILHRHKLLSRPTPTYASDRLRYELRMRPFLHLSLPEPISLEAAQRVSSLEGISDEVILDQASQLNQMARKAWEEVLREPWNTQPLTEDKSQSRAQNKDSLSTGPVVERERTKDVRNMMKSCIGTGIAISTLSKALEQKGMTGIKVEISPAGDRDRYHISWPVPKIRN</sequence>
<keyword evidence="8" id="KW-1185">Reference proteome</keyword>
<feature type="domain" description="NAA35-like TPR repeats" evidence="6">
    <location>
        <begin position="326"/>
        <end position="719"/>
    </location>
</feature>
<comment type="similarity">
    <text evidence="2">Belongs to the MAK10 family.</text>
</comment>
<feature type="region of interest" description="Disordered" evidence="4">
    <location>
        <begin position="653"/>
        <end position="676"/>
    </location>
</feature>
<dbReference type="InterPro" id="IPR057983">
    <property type="entry name" value="NAA35-like_N"/>
</dbReference>
<evidence type="ECO:0000256" key="3">
    <source>
        <dbReference type="ARBA" id="ARBA00022490"/>
    </source>
</evidence>
<feature type="compositionally biased region" description="Polar residues" evidence="4">
    <location>
        <begin position="663"/>
        <end position="673"/>
    </location>
</feature>
<protein>
    <submittedName>
        <fullName evidence="7">N-alpha-acetyltransferase, non-catalitic subunit</fullName>
    </submittedName>
</protein>
<evidence type="ECO:0000313" key="8">
    <source>
        <dbReference type="Proteomes" id="UP001345691"/>
    </source>
</evidence>
<dbReference type="InterPro" id="IPR057982">
    <property type="entry name" value="TPR_NAA35"/>
</dbReference>
<comment type="caution">
    <text evidence="7">The sequence shown here is derived from an EMBL/GenBank/DDBJ whole genome shotgun (WGS) entry which is preliminary data.</text>
</comment>
<evidence type="ECO:0000256" key="4">
    <source>
        <dbReference type="SAM" id="MobiDB-lite"/>
    </source>
</evidence>
<evidence type="ECO:0000256" key="2">
    <source>
        <dbReference type="ARBA" id="ARBA00006289"/>
    </source>
</evidence>